<dbReference type="GO" id="GO:0005524">
    <property type="term" value="F:ATP binding"/>
    <property type="evidence" value="ECO:0007669"/>
    <property type="project" value="InterPro"/>
</dbReference>
<evidence type="ECO:0000256" key="5">
    <source>
        <dbReference type="ARBA" id="ARBA00023136"/>
    </source>
</evidence>
<dbReference type="PANTHER" id="PTHR11384:SF59">
    <property type="entry name" value="LYSOSOMAL COBALAMIN TRANSPORTER ABCD4"/>
    <property type="match status" value="1"/>
</dbReference>
<dbReference type="Pfam" id="PF00005">
    <property type="entry name" value="ABC_tran"/>
    <property type="match status" value="1"/>
</dbReference>
<dbReference type="EMBL" id="CAJNDS010000036">
    <property type="protein sequence ID" value="CAE6928624.1"/>
    <property type="molecule type" value="Genomic_DNA"/>
</dbReference>
<evidence type="ECO:0000313" key="9">
    <source>
        <dbReference type="Proteomes" id="UP000604046"/>
    </source>
</evidence>
<dbReference type="InterPro" id="IPR050835">
    <property type="entry name" value="ABC_transporter_sub-D"/>
</dbReference>
<feature type="domain" description="ABC transporter" evidence="7">
    <location>
        <begin position="447"/>
        <end position="704"/>
    </location>
</feature>
<reference evidence="8" key="1">
    <citation type="submission" date="2021-02" db="EMBL/GenBank/DDBJ databases">
        <authorList>
            <person name="Dougan E. K."/>
            <person name="Rhodes N."/>
            <person name="Thang M."/>
            <person name="Chan C."/>
        </authorList>
    </citation>
    <scope>NUCLEOTIDE SEQUENCE</scope>
</reference>
<evidence type="ECO:0000313" key="8">
    <source>
        <dbReference type="EMBL" id="CAE6928624.1"/>
    </source>
</evidence>
<keyword evidence="2" id="KW-0813">Transport</keyword>
<keyword evidence="5 6" id="KW-0472">Membrane</keyword>
<evidence type="ECO:0000256" key="2">
    <source>
        <dbReference type="ARBA" id="ARBA00022448"/>
    </source>
</evidence>
<comment type="caution">
    <text evidence="8">The sequence shown here is derived from an EMBL/GenBank/DDBJ whole genome shotgun (WGS) entry which is preliminary data.</text>
</comment>
<gene>
    <name evidence="8" type="primary">ABCD1</name>
    <name evidence="8" type="ORF">SNAT2548_LOCUS750</name>
</gene>
<name>A0A812GR19_9DINO</name>
<dbReference type="InterPro" id="IPR011527">
    <property type="entry name" value="ABC1_TM_dom"/>
</dbReference>
<dbReference type="Gene3D" id="3.40.50.300">
    <property type="entry name" value="P-loop containing nucleotide triphosphate hydrolases"/>
    <property type="match status" value="1"/>
</dbReference>
<organism evidence="8 9">
    <name type="scientific">Symbiodinium natans</name>
    <dbReference type="NCBI Taxonomy" id="878477"/>
    <lineage>
        <taxon>Eukaryota</taxon>
        <taxon>Sar</taxon>
        <taxon>Alveolata</taxon>
        <taxon>Dinophyceae</taxon>
        <taxon>Suessiales</taxon>
        <taxon>Symbiodiniaceae</taxon>
        <taxon>Symbiodinium</taxon>
    </lineage>
</organism>
<dbReference type="GO" id="GO:0140359">
    <property type="term" value="F:ABC-type transporter activity"/>
    <property type="evidence" value="ECO:0007669"/>
    <property type="project" value="InterPro"/>
</dbReference>
<dbReference type="InterPro" id="IPR036640">
    <property type="entry name" value="ABC1_TM_sf"/>
</dbReference>
<dbReference type="Proteomes" id="UP000604046">
    <property type="component" value="Unassembled WGS sequence"/>
</dbReference>
<feature type="transmembrane region" description="Helical" evidence="6">
    <location>
        <begin position="245"/>
        <end position="264"/>
    </location>
</feature>
<protein>
    <submittedName>
        <fullName evidence="8">ABCD1 protein</fullName>
    </submittedName>
</protein>
<keyword evidence="3 6" id="KW-0812">Transmembrane</keyword>
<sequence length="726" mass="80386">MVSGRELVAPHLPIHGRGTWLVKAVLLHPAVRKVLGLWRLWCGAAVLLFLAEKARKRRQQQQPFAKALPASVPAPGAAVPRQRPRFVELLRPRAGGFFSAGPEISTLVVASGLNAWLMLYKAWLMREFVIGQNLGHWRRWLKALAKFPFAILASALLSQTTKYMQARVGILWRRTATRRLLQSYFSDMNYYKLSQHGSARIEDPDIRICSDVRSGCEALTGVLISGLSGVTMSLFSSWALYRRRGLFAVFLPYLYSFFIVPLSYRLTSPDWSVAMQVYKADGAYQQALTRVQQAGESVAMLKGEDFEKDVLDYAAGQRAAAERRSWATMACFEWFQHYISNPAMPGMWQSIASFGAAFIAMRAYGPGRPVLDPRVPNEAVVLEYGANISDFWQVFYAVRGAVTFMMAMETYKRSQQNLFRVEELQAAFSTLASEEAEAATFNEGPAIAFEDVSIVTPTGIPLLAGLTFKVEPGRHLVICGHNGAGKSSIFRCLGGLWPVAKGTITCPSAFARGLHGDVYYLPQRPVNILGTLSDQLTYPTRVSGGLPVEELRRWLGYVGMADFVDAAVGGRVAVLPAVVERAAAFGNRTGPLPSPPLRHPRRVHVGGLQGPRALAVPRPMAFLYDKGEGVRERIAGGSLAWIAHLIHSATKYENGKARLLFAADLMKYLVQSMLALRISGVYDADDKYSSAQTIDECVRRVSMASQERMILNYEFALFLCVLVLPF</sequence>
<evidence type="ECO:0000256" key="1">
    <source>
        <dbReference type="ARBA" id="ARBA00008575"/>
    </source>
</evidence>
<dbReference type="SUPFAM" id="SSF90123">
    <property type="entry name" value="ABC transporter transmembrane region"/>
    <property type="match status" value="1"/>
</dbReference>
<accession>A0A812GR19</accession>
<comment type="similarity">
    <text evidence="1">Belongs to the ABC transporter superfamily. ABCD family. Peroxisomal fatty acyl CoA transporter (TC 3.A.1.203) subfamily.</text>
</comment>
<dbReference type="AlphaFoldDB" id="A0A812GR19"/>
<evidence type="ECO:0000256" key="3">
    <source>
        <dbReference type="ARBA" id="ARBA00022692"/>
    </source>
</evidence>
<dbReference type="InterPro" id="IPR003439">
    <property type="entry name" value="ABC_transporter-like_ATP-bd"/>
</dbReference>
<dbReference type="Gene3D" id="1.20.1560.10">
    <property type="entry name" value="ABC transporter type 1, transmembrane domain"/>
    <property type="match status" value="1"/>
</dbReference>
<dbReference type="GO" id="GO:0016020">
    <property type="term" value="C:membrane"/>
    <property type="evidence" value="ECO:0007669"/>
    <property type="project" value="InterPro"/>
</dbReference>
<dbReference type="PROSITE" id="PS50893">
    <property type="entry name" value="ABC_TRANSPORTER_2"/>
    <property type="match status" value="1"/>
</dbReference>
<dbReference type="SUPFAM" id="SSF52540">
    <property type="entry name" value="P-loop containing nucleoside triphosphate hydrolases"/>
    <property type="match status" value="1"/>
</dbReference>
<dbReference type="PANTHER" id="PTHR11384">
    <property type="entry name" value="ATP-BINDING CASSETTE, SUB-FAMILY D MEMBER"/>
    <property type="match status" value="1"/>
</dbReference>
<dbReference type="GO" id="GO:0016887">
    <property type="term" value="F:ATP hydrolysis activity"/>
    <property type="evidence" value="ECO:0007669"/>
    <property type="project" value="InterPro"/>
</dbReference>
<evidence type="ECO:0000259" key="7">
    <source>
        <dbReference type="PROSITE" id="PS50893"/>
    </source>
</evidence>
<keyword evidence="9" id="KW-1185">Reference proteome</keyword>
<evidence type="ECO:0000256" key="6">
    <source>
        <dbReference type="SAM" id="Phobius"/>
    </source>
</evidence>
<evidence type="ECO:0000256" key="4">
    <source>
        <dbReference type="ARBA" id="ARBA00022989"/>
    </source>
</evidence>
<dbReference type="Pfam" id="PF06472">
    <property type="entry name" value="ABC_membrane_2"/>
    <property type="match status" value="1"/>
</dbReference>
<dbReference type="OrthoDB" id="422637at2759"/>
<dbReference type="InterPro" id="IPR027417">
    <property type="entry name" value="P-loop_NTPase"/>
</dbReference>
<proteinExistence type="inferred from homology"/>
<keyword evidence="4 6" id="KW-1133">Transmembrane helix</keyword>